<dbReference type="PROSITE" id="PS51352">
    <property type="entry name" value="THIOREDOXIN_2"/>
    <property type="match status" value="1"/>
</dbReference>
<evidence type="ECO:0000313" key="7">
    <source>
        <dbReference type="EMBL" id="MCH7411734.1"/>
    </source>
</evidence>
<evidence type="ECO:0000313" key="8">
    <source>
        <dbReference type="Proteomes" id="UP001165489"/>
    </source>
</evidence>
<feature type="transmembrane region" description="Helical" evidence="5">
    <location>
        <begin position="37"/>
        <end position="56"/>
    </location>
</feature>
<dbReference type="RefSeq" id="WP_241350159.1">
    <property type="nucleotide sequence ID" value="NZ_JAKZGP010000107.1"/>
</dbReference>
<keyword evidence="3" id="KW-1015">Disulfide bond</keyword>
<dbReference type="CDD" id="cd02966">
    <property type="entry name" value="TlpA_like_family"/>
    <property type="match status" value="1"/>
</dbReference>
<reference evidence="7" key="1">
    <citation type="submission" date="2022-03" db="EMBL/GenBank/DDBJ databases">
        <title>De novo assembled genomes of Belliella spp. (Cyclobacteriaceae) strains.</title>
        <authorList>
            <person name="Szabo A."/>
            <person name="Korponai K."/>
            <person name="Felfoldi T."/>
        </authorList>
    </citation>
    <scope>NUCLEOTIDE SEQUENCE</scope>
    <source>
        <strain evidence="7">DSM 111904</strain>
    </source>
</reference>
<evidence type="ECO:0000256" key="4">
    <source>
        <dbReference type="ARBA" id="ARBA00023284"/>
    </source>
</evidence>
<dbReference type="InterPro" id="IPR036249">
    <property type="entry name" value="Thioredoxin-like_sf"/>
</dbReference>
<feature type="transmembrane region" description="Helical" evidence="5">
    <location>
        <begin position="68"/>
        <end position="98"/>
    </location>
</feature>
<keyword evidence="2" id="KW-0201">Cytochrome c-type biogenesis</keyword>
<keyword evidence="4" id="KW-0676">Redox-active center</keyword>
<evidence type="ECO:0000256" key="1">
    <source>
        <dbReference type="ARBA" id="ARBA00004196"/>
    </source>
</evidence>
<dbReference type="PANTHER" id="PTHR42852:SF6">
    <property type="entry name" value="THIOL:DISULFIDE INTERCHANGE PROTEIN DSBE"/>
    <property type="match status" value="1"/>
</dbReference>
<sequence length="319" mass="37099">MKKPFFRLLIGILVIIVLTILNILLFDKVFKVMNLKVLKWFPLFMCFMGFYMAGLINRETKIFLTPLLLISLVIYIPLELFYFPYFLTVILFSSLGILLSRREIVYRIKIPLLVILIGVFGFFLFSQPLIIKNKGFGIDPRNDLYNATVLWDFKAKKPASLPNEMFQDTEGNTFSLKELEGKTLLITFWATWCGPCIAEKPELEKLKMKFQDHQDIVFVDISVDSNIEKWKSYLSEHNSNGYQIVSQNVARTYSNFNFSGIPFHIIVDSDGKYKKCHGPNILDEQLLSNPVKLNEYLNTPYKVFKTIKLSEKDTIVRVR</sequence>
<accession>A0ABS9V5P1</accession>
<comment type="caution">
    <text evidence="7">The sequence shown here is derived from an EMBL/GenBank/DDBJ whole genome shotgun (WGS) entry which is preliminary data.</text>
</comment>
<feature type="transmembrane region" description="Helical" evidence="5">
    <location>
        <begin position="6"/>
        <end position="25"/>
    </location>
</feature>
<evidence type="ECO:0000256" key="5">
    <source>
        <dbReference type="SAM" id="Phobius"/>
    </source>
</evidence>
<dbReference type="Gene3D" id="3.40.30.10">
    <property type="entry name" value="Glutaredoxin"/>
    <property type="match status" value="1"/>
</dbReference>
<dbReference type="InterPro" id="IPR050553">
    <property type="entry name" value="Thioredoxin_ResA/DsbE_sf"/>
</dbReference>
<gene>
    <name evidence="7" type="ORF">MM239_20270</name>
</gene>
<evidence type="ECO:0000259" key="6">
    <source>
        <dbReference type="PROSITE" id="PS51352"/>
    </source>
</evidence>
<evidence type="ECO:0000256" key="3">
    <source>
        <dbReference type="ARBA" id="ARBA00023157"/>
    </source>
</evidence>
<comment type="subcellular location">
    <subcellularLocation>
        <location evidence="1">Cell envelope</location>
    </subcellularLocation>
</comment>
<dbReference type="Pfam" id="PF08534">
    <property type="entry name" value="Redoxin"/>
    <property type="match status" value="1"/>
</dbReference>
<name>A0ABS9V5P1_9BACT</name>
<dbReference type="EMBL" id="JAKZGP010000107">
    <property type="protein sequence ID" value="MCH7411734.1"/>
    <property type="molecule type" value="Genomic_DNA"/>
</dbReference>
<dbReference type="Proteomes" id="UP001165489">
    <property type="component" value="Unassembled WGS sequence"/>
</dbReference>
<organism evidence="7 8">
    <name type="scientific">Belliella filtrata</name>
    <dbReference type="NCBI Taxonomy" id="2923435"/>
    <lineage>
        <taxon>Bacteria</taxon>
        <taxon>Pseudomonadati</taxon>
        <taxon>Bacteroidota</taxon>
        <taxon>Cytophagia</taxon>
        <taxon>Cytophagales</taxon>
        <taxon>Cyclobacteriaceae</taxon>
        <taxon>Belliella</taxon>
    </lineage>
</organism>
<proteinExistence type="predicted"/>
<dbReference type="InterPro" id="IPR013740">
    <property type="entry name" value="Redoxin"/>
</dbReference>
<keyword evidence="8" id="KW-1185">Reference proteome</keyword>
<feature type="domain" description="Thioredoxin" evidence="6">
    <location>
        <begin position="155"/>
        <end position="302"/>
    </location>
</feature>
<protein>
    <submittedName>
        <fullName evidence="7">TlpA family protein disulfide reductase</fullName>
    </submittedName>
</protein>
<dbReference type="SUPFAM" id="SSF52833">
    <property type="entry name" value="Thioredoxin-like"/>
    <property type="match status" value="1"/>
</dbReference>
<feature type="transmembrane region" description="Helical" evidence="5">
    <location>
        <begin position="110"/>
        <end position="131"/>
    </location>
</feature>
<keyword evidence="5" id="KW-0812">Transmembrane</keyword>
<dbReference type="PANTHER" id="PTHR42852">
    <property type="entry name" value="THIOL:DISULFIDE INTERCHANGE PROTEIN DSBE"/>
    <property type="match status" value="1"/>
</dbReference>
<keyword evidence="5" id="KW-1133">Transmembrane helix</keyword>
<dbReference type="InterPro" id="IPR013766">
    <property type="entry name" value="Thioredoxin_domain"/>
</dbReference>
<keyword evidence="5" id="KW-0472">Membrane</keyword>
<evidence type="ECO:0000256" key="2">
    <source>
        <dbReference type="ARBA" id="ARBA00022748"/>
    </source>
</evidence>